<gene>
    <name evidence="2" type="ORF">NMK_2752</name>
</gene>
<dbReference type="Proteomes" id="UP000245081">
    <property type="component" value="Unassembled WGS sequence"/>
</dbReference>
<organism evidence="2 3">
    <name type="scientific">Novimethylophilus kurashikiensis</name>
    <dbReference type="NCBI Taxonomy" id="1825523"/>
    <lineage>
        <taxon>Bacteria</taxon>
        <taxon>Pseudomonadati</taxon>
        <taxon>Pseudomonadota</taxon>
        <taxon>Betaproteobacteria</taxon>
        <taxon>Nitrosomonadales</taxon>
        <taxon>Methylophilaceae</taxon>
        <taxon>Novimethylophilus</taxon>
    </lineage>
</organism>
<evidence type="ECO:0000313" key="3">
    <source>
        <dbReference type="Proteomes" id="UP000245081"/>
    </source>
</evidence>
<sequence>MDMPSPANLFGMLVFGIVGLAAFRYGKKRHSGLPMIIGTLLMVYPYFVSTTVLMYLVGLALCAGLYFLRDRF</sequence>
<protein>
    <submittedName>
        <fullName evidence="2">Methanol dehydrogenase (Cytochrome c) subunit 1</fullName>
    </submittedName>
</protein>
<name>A0A2R5FBF8_9PROT</name>
<keyword evidence="3" id="KW-1185">Reference proteome</keyword>
<keyword evidence="1" id="KW-0812">Transmembrane</keyword>
<comment type="caution">
    <text evidence="2">The sequence shown here is derived from an EMBL/GenBank/DDBJ whole genome shotgun (WGS) entry which is preliminary data.</text>
</comment>
<dbReference type="EMBL" id="BDOQ01000013">
    <property type="protein sequence ID" value="GBG15149.1"/>
    <property type="molecule type" value="Genomic_DNA"/>
</dbReference>
<feature type="transmembrane region" description="Helical" evidence="1">
    <location>
        <begin position="7"/>
        <end position="26"/>
    </location>
</feature>
<keyword evidence="1" id="KW-1133">Transmembrane helix</keyword>
<evidence type="ECO:0000256" key="1">
    <source>
        <dbReference type="SAM" id="Phobius"/>
    </source>
</evidence>
<feature type="transmembrane region" description="Helical" evidence="1">
    <location>
        <begin position="46"/>
        <end position="68"/>
    </location>
</feature>
<dbReference type="RefSeq" id="WP_227871496.1">
    <property type="nucleotide sequence ID" value="NZ_BDOQ01000013.1"/>
</dbReference>
<accession>A0A2R5FBF8</accession>
<reference evidence="2 3" key="1">
    <citation type="journal article" date="2018" name="Environ. Microbiol.">
        <title>Isolation and genomic characterization of Novimethylophilus kurashikiensis gen. nov. sp. nov., a new lanthanide-dependent methylotrophic species of Methylophilaceae.</title>
        <authorList>
            <person name="Lv H."/>
            <person name="Sahin N."/>
            <person name="Tani A."/>
        </authorList>
    </citation>
    <scope>NUCLEOTIDE SEQUENCE [LARGE SCALE GENOMIC DNA]</scope>
    <source>
        <strain evidence="2 3">La2-4</strain>
    </source>
</reference>
<dbReference type="AlphaFoldDB" id="A0A2R5FBF8"/>
<evidence type="ECO:0000313" key="2">
    <source>
        <dbReference type="EMBL" id="GBG15149.1"/>
    </source>
</evidence>
<keyword evidence="1" id="KW-0472">Membrane</keyword>
<proteinExistence type="predicted"/>